<feature type="coiled-coil region" evidence="2">
    <location>
        <begin position="122"/>
        <end position="149"/>
    </location>
</feature>
<evidence type="ECO:0000256" key="1">
    <source>
        <dbReference type="ARBA" id="ARBA00009477"/>
    </source>
</evidence>
<dbReference type="NCBIfam" id="TIGR01730">
    <property type="entry name" value="RND_mfp"/>
    <property type="match status" value="1"/>
</dbReference>
<dbReference type="RefSeq" id="WP_320688347.1">
    <property type="nucleotide sequence ID" value="NZ_JAXBLV010000205.1"/>
</dbReference>
<reference evidence="5" key="1">
    <citation type="journal article" date="2023" name="Mar. Drugs">
        <title>Gemmata algarum, a Novel Planctomycete Isolated from an Algal Mat, Displays Antimicrobial Activity.</title>
        <authorList>
            <person name="Kumar G."/>
            <person name="Kallscheuer N."/>
            <person name="Kashif M."/>
            <person name="Ahamad S."/>
            <person name="Jagadeeshwari U."/>
            <person name="Pannikurungottu S."/>
            <person name="Haufschild T."/>
            <person name="Kabuu M."/>
            <person name="Sasikala C."/>
            <person name="Jogler C."/>
            <person name="Ramana C."/>
        </authorList>
    </citation>
    <scope>NUCLEOTIDE SEQUENCE [LARGE SCALE GENOMIC DNA]</scope>
    <source>
        <strain evidence="5">JC673</strain>
    </source>
</reference>
<dbReference type="Proteomes" id="UP001272242">
    <property type="component" value="Unassembled WGS sequence"/>
</dbReference>
<evidence type="ECO:0000259" key="3">
    <source>
        <dbReference type="Pfam" id="PF25954"/>
    </source>
</evidence>
<accession>A0ABU5F4E6</accession>
<dbReference type="Gene3D" id="2.40.50.100">
    <property type="match status" value="1"/>
</dbReference>
<evidence type="ECO:0000256" key="2">
    <source>
        <dbReference type="SAM" id="Coils"/>
    </source>
</evidence>
<dbReference type="EMBL" id="JAXBLV010000205">
    <property type="protein sequence ID" value="MDY3562013.1"/>
    <property type="molecule type" value="Genomic_DNA"/>
</dbReference>
<dbReference type="InterPro" id="IPR006143">
    <property type="entry name" value="RND_pump_MFP"/>
</dbReference>
<dbReference type="InterPro" id="IPR058792">
    <property type="entry name" value="Beta-barrel_RND_2"/>
</dbReference>
<dbReference type="PANTHER" id="PTHR30469">
    <property type="entry name" value="MULTIDRUG RESISTANCE PROTEIN MDTA"/>
    <property type="match status" value="1"/>
</dbReference>
<dbReference type="Pfam" id="PF25954">
    <property type="entry name" value="Beta-barrel_RND_2"/>
    <property type="match status" value="1"/>
</dbReference>
<comment type="similarity">
    <text evidence="1">Belongs to the membrane fusion protein (MFP) (TC 8.A.1) family.</text>
</comment>
<dbReference type="PANTHER" id="PTHR30469:SF15">
    <property type="entry name" value="HLYD FAMILY OF SECRETION PROTEINS"/>
    <property type="match status" value="1"/>
</dbReference>
<comment type="caution">
    <text evidence="4">The sequence shown here is derived from an EMBL/GenBank/DDBJ whole genome shotgun (WGS) entry which is preliminary data.</text>
</comment>
<keyword evidence="5" id="KW-1185">Reference proteome</keyword>
<proteinExistence type="inferred from homology"/>
<name>A0ABU5F4E6_9BACT</name>
<feature type="domain" description="CusB-like beta-barrel" evidence="3">
    <location>
        <begin position="247"/>
        <end position="316"/>
    </location>
</feature>
<gene>
    <name evidence="4" type="ORF">R5W23_003444</name>
</gene>
<evidence type="ECO:0000313" key="5">
    <source>
        <dbReference type="Proteomes" id="UP001272242"/>
    </source>
</evidence>
<dbReference type="Gene3D" id="1.10.287.470">
    <property type="entry name" value="Helix hairpin bin"/>
    <property type="match status" value="1"/>
</dbReference>
<organism evidence="4 5">
    <name type="scientific">Gemmata algarum</name>
    <dbReference type="NCBI Taxonomy" id="2975278"/>
    <lineage>
        <taxon>Bacteria</taxon>
        <taxon>Pseudomonadati</taxon>
        <taxon>Planctomycetota</taxon>
        <taxon>Planctomycetia</taxon>
        <taxon>Gemmatales</taxon>
        <taxon>Gemmataceae</taxon>
        <taxon>Gemmata</taxon>
    </lineage>
</organism>
<dbReference type="Gene3D" id="2.40.420.20">
    <property type="match status" value="1"/>
</dbReference>
<evidence type="ECO:0000313" key="4">
    <source>
        <dbReference type="EMBL" id="MDY3562013.1"/>
    </source>
</evidence>
<keyword evidence="2" id="KW-0175">Coiled coil</keyword>
<dbReference type="Gene3D" id="2.40.30.170">
    <property type="match status" value="1"/>
</dbReference>
<protein>
    <submittedName>
        <fullName evidence="4">Efflux RND transporter periplasmic adaptor subunit</fullName>
    </submittedName>
</protein>
<sequence>MTNRQKLATWLAFVPIVVCVGMFARAGLAALAQSRTPPAAAPPPVTVLTDRLVPVTLVGPLNYSGTVKEWQRVELSFRVGGTVSELLRVGTDRAARDLHEGDRFPHGTVLARLDPADYRRDRALAAERLSQAEAKLVSARADAESADSEFGRARRTFAGGAGSRSDFDSAKSRSEVAAASVSSAAREVDAAKVQLAQADANLGYCELTMPYAEGTVAGRSVEANERVSAGQKLFQIVDLSSVRIAFGVSDTVVGRLALGGAVGVTTDALPDERFVGTITKIAPTADAQTRTYLVEVRVTEPRGLRPGMIATATLTERKSATLLPLVAVTRETTGAGRLVAYKVVRDGDRLTARVCPVELDGVVDARAAIRPDTPDGLRPGDEVVTGGAPRLYDGAAVKPVAAGAAEVGR</sequence>
<dbReference type="SUPFAM" id="SSF111369">
    <property type="entry name" value="HlyD-like secretion proteins"/>
    <property type="match status" value="1"/>
</dbReference>